<feature type="chain" id="PRO_5020467267" evidence="1">
    <location>
        <begin position="27"/>
        <end position="147"/>
    </location>
</feature>
<keyword evidence="4" id="KW-1185">Reference proteome</keyword>
<feature type="domain" description="PepSY" evidence="2">
    <location>
        <begin position="90"/>
        <end position="143"/>
    </location>
</feature>
<evidence type="ECO:0000256" key="1">
    <source>
        <dbReference type="SAM" id="SignalP"/>
    </source>
</evidence>
<name>A0A4R5TRS4_9GAMM</name>
<accession>A0A4R5TRS4</accession>
<dbReference type="AlphaFoldDB" id="A0A4R5TRS4"/>
<dbReference type="Pfam" id="PF13670">
    <property type="entry name" value="PepSY_2"/>
    <property type="match status" value="2"/>
</dbReference>
<keyword evidence="1" id="KW-0732">Signal</keyword>
<evidence type="ECO:0000259" key="2">
    <source>
        <dbReference type="Pfam" id="PF13670"/>
    </source>
</evidence>
<organism evidence="3 4">
    <name type="scientific">Luteimonas aestuarii</name>
    <dbReference type="NCBI Taxonomy" id="453837"/>
    <lineage>
        <taxon>Bacteria</taxon>
        <taxon>Pseudomonadati</taxon>
        <taxon>Pseudomonadota</taxon>
        <taxon>Gammaproteobacteria</taxon>
        <taxon>Lysobacterales</taxon>
        <taxon>Lysobacteraceae</taxon>
        <taxon>Luteimonas</taxon>
    </lineage>
</organism>
<dbReference type="Proteomes" id="UP000294796">
    <property type="component" value="Unassembled WGS sequence"/>
</dbReference>
<protein>
    <submittedName>
        <fullName evidence="3">PepSY domain-containing protein</fullName>
    </submittedName>
</protein>
<feature type="domain" description="PepSY" evidence="2">
    <location>
        <begin position="13"/>
        <end position="83"/>
    </location>
</feature>
<dbReference type="OrthoDB" id="5951452at2"/>
<gene>
    <name evidence="3" type="ORF">E2F46_15160</name>
</gene>
<dbReference type="InterPro" id="IPR025711">
    <property type="entry name" value="PepSY"/>
</dbReference>
<proteinExistence type="predicted"/>
<evidence type="ECO:0000313" key="3">
    <source>
        <dbReference type="EMBL" id="TDK21101.1"/>
    </source>
</evidence>
<sequence length="147" mass="15568">MIRRKLFAPQVLALALAGAVAGGAMAQAPDAMTAPQVRAALEAEGYTRIDDVEFDDGMWKADATNANGKRMDVRIHPRTGQVYPEDASTNLGEADIRARLAAAGYTNVHDVKFDDGLWTADANAPGGGEVDLKMDPATGEIVGIDRD</sequence>
<evidence type="ECO:0000313" key="4">
    <source>
        <dbReference type="Proteomes" id="UP000294796"/>
    </source>
</evidence>
<dbReference type="EMBL" id="SMTF01000017">
    <property type="protein sequence ID" value="TDK21101.1"/>
    <property type="molecule type" value="Genomic_DNA"/>
</dbReference>
<reference evidence="3 4" key="1">
    <citation type="submission" date="2019-03" db="EMBL/GenBank/DDBJ databases">
        <title>Luteimonas zhaokaii sp.nov., isolated from the rectal contents of Plateau pika in Yushu, Qinghai Province, China.</title>
        <authorList>
            <person name="Zhang G."/>
        </authorList>
    </citation>
    <scope>NUCLEOTIDE SEQUENCE [LARGE SCALE GENOMIC DNA]</scope>
    <source>
        <strain evidence="3 4">B9</strain>
    </source>
</reference>
<feature type="signal peptide" evidence="1">
    <location>
        <begin position="1"/>
        <end position="26"/>
    </location>
</feature>
<comment type="caution">
    <text evidence="3">The sequence shown here is derived from an EMBL/GenBank/DDBJ whole genome shotgun (WGS) entry which is preliminary data.</text>
</comment>